<feature type="compositionally biased region" description="Polar residues" evidence="2">
    <location>
        <begin position="1182"/>
        <end position="1193"/>
    </location>
</feature>
<feature type="compositionally biased region" description="Basic and acidic residues" evidence="2">
    <location>
        <begin position="1154"/>
        <end position="1167"/>
    </location>
</feature>
<feature type="region of interest" description="Disordered" evidence="2">
    <location>
        <begin position="1096"/>
        <end position="1248"/>
    </location>
</feature>
<accession>A0AAF0Y5I9</accession>
<feature type="coiled-coil region" evidence="1">
    <location>
        <begin position="653"/>
        <end position="698"/>
    </location>
</feature>
<dbReference type="GeneID" id="87807449"/>
<proteinExistence type="predicted"/>
<feature type="compositionally biased region" description="Pro residues" evidence="2">
    <location>
        <begin position="1"/>
        <end position="10"/>
    </location>
</feature>
<dbReference type="AlphaFoldDB" id="A0AAF0Y5I9"/>
<feature type="region of interest" description="Disordered" evidence="2">
    <location>
        <begin position="774"/>
        <end position="799"/>
    </location>
</feature>
<feature type="compositionally biased region" description="Polar residues" evidence="2">
    <location>
        <begin position="121"/>
        <end position="137"/>
    </location>
</feature>
<keyword evidence="4" id="KW-1185">Reference proteome</keyword>
<evidence type="ECO:0000313" key="4">
    <source>
        <dbReference type="Proteomes" id="UP000827549"/>
    </source>
</evidence>
<sequence length="1248" mass="135936">MPPPTNPPNSPYHHKKVPRRSMDIIHRLNPFAPRPSGRAFPPDDDESTFTATVPTPLPPLPASPATTRVDRPSTGPGSVDNEHLPSNEAGPLTEAQLEVLRYRTSTSTSSPRRVQSTTTTERPGSQSSFLRSLTHHPSFSALKARSRRRKAQAGESKSANTTPAKTSPKAAKKELRQLKTSKSAPKLRAQARLQEEDVPLPPISDSMRAALYSRPNSQFNGVVGAAQAAQAEAEPRAATPGPFSSIRGDPPVLDGGMGAYLPTEEVARETVSSPLPRHLIPNAPPATPLAPTVTARGKQRQRRMMSSPPRLGTQESPLGVSTDTPVSSVYTAIVDADPSSTPTPNAASRRHRHLEDANGFQFPSPPSDQLHSAPRASTPSRVYTSESSAPALSFPPLPQPYSTTTTQHPHPIPLPEPPSPACTFDALEEFLNNSQSTSPGQGWNESTPLKRPVRKEFSRSTYPDMDGDSESALDMSLLGAPSGSRHHGSTSPSRSSPFVHPDARRRLSLDAFGPPPYASGLSLQVEQLEDLSVERSRQFEDDDDDDFQQVNNSAAADRFRATSLSTIKECSSRSTSYRLSSAIGSIDSHSPEPAVTSPFLSASRNSQGLSRHLRNLSAPAAPPPFLVTRALLEAQSEHTGALKGELVAAHTVIEVLKSEIVDLKVQLQEALELKDDAILDKDNEIGRLKSDNEDLEKLLIGIRVVMATNEEDVGLLKSQNNLLEKRFRNLSTEMEAILAARQADTKALMESEAIRSKLAATVASLQKEVVGERKRSNSLEASASSLRSSINSQESDHNSAITECDSKIVELSLAASAKDAEISHLEEQLYAASLAGSVKHSNAEVDNLIKQYEELQAEFIEKEAASQSSREELAQLREQRQAWDDDRRALEEERDELVERVWRLEEDEAGWPDLKAENDELHERVADADAEIERLEQEAEYNKGTLAVQAAELEELRQAVATAEDDLLEAQEERDRVKKDSERALTHLQEKLRDKDDEGVSLQSSLRVAIDTRESERLRALGAESRVGTFQAEIDRLMLVEAKLKDEIANLRRASAKEGLQRVELRKRIDDLVAERDLLAVSLDSKEIELAISRRPQSSVGVPGNRLPPSAIKATPSTSRLNSSVSSARVRSRSSYSPTGSPASTTLTPTSRHNVSEDATPRARTEAETPMVTKLSRGVSPSLETPTTRSISLKPQPRKAPTTTTTTALSSSTRSVKPAAAPAPTPNLSRRGSLQAVGRVRRPASLHE</sequence>
<evidence type="ECO:0000313" key="3">
    <source>
        <dbReference type="EMBL" id="WOO80688.1"/>
    </source>
</evidence>
<feature type="region of interest" description="Disordered" evidence="2">
    <location>
        <begin position="225"/>
        <end position="500"/>
    </location>
</feature>
<feature type="compositionally biased region" description="Polar residues" evidence="2">
    <location>
        <begin position="431"/>
        <end position="447"/>
    </location>
</feature>
<feature type="compositionally biased region" description="Low complexity" evidence="2">
    <location>
        <begin position="102"/>
        <end position="120"/>
    </location>
</feature>
<feature type="region of interest" description="Disordered" evidence="2">
    <location>
        <begin position="1"/>
        <end position="202"/>
    </location>
</feature>
<gene>
    <name evidence="3" type="ORF">LOC62_03G004210</name>
</gene>
<feature type="compositionally biased region" description="Polar residues" evidence="2">
    <location>
        <begin position="1138"/>
        <end position="1153"/>
    </location>
</feature>
<feature type="compositionally biased region" description="Low complexity" evidence="2">
    <location>
        <begin position="159"/>
        <end position="169"/>
    </location>
</feature>
<reference evidence="3" key="1">
    <citation type="submission" date="2023-10" db="EMBL/GenBank/DDBJ databases">
        <authorList>
            <person name="Noh H."/>
        </authorList>
    </citation>
    <scope>NUCLEOTIDE SEQUENCE</scope>
    <source>
        <strain evidence="3">DUCC4014</strain>
    </source>
</reference>
<dbReference type="RefSeq" id="XP_062626720.1">
    <property type="nucleotide sequence ID" value="XM_062770736.1"/>
</dbReference>
<evidence type="ECO:0000256" key="2">
    <source>
        <dbReference type="SAM" id="MobiDB-lite"/>
    </source>
</evidence>
<feature type="region of interest" description="Disordered" evidence="2">
    <location>
        <begin position="583"/>
        <end position="602"/>
    </location>
</feature>
<name>A0AAF0Y5I9_9TREE</name>
<evidence type="ECO:0000256" key="1">
    <source>
        <dbReference type="SAM" id="Coils"/>
    </source>
</evidence>
<organism evidence="3 4">
    <name type="scientific">Vanrija pseudolonga</name>
    <dbReference type="NCBI Taxonomy" id="143232"/>
    <lineage>
        <taxon>Eukaryota</taxon>
        <taxon>Fungi</taxon>
        <taxon>Dikarya</taxon>
        <taxon>Basidiomycota</taxon>
        <taxon>Agaricomycotina</taxon>
        <taxon>Tremellomycetes</taxon>
        <taxon>Trichosporonales</taxon>
        <taxon>Trichosporonaceae</taxon>
        <taxon>Vanrija</taxon>
    </lineage>
</organism>
<feature type="compositionally biased region" description="Low complexity" evidence="2">
    <location>
        <begin position="225"/>
        <end position="238"/>
    </location>
</feature>
<protein>
    <submittedName>
        <fullName evidence="3">Uncharacterized protein</fullName>
    </submittedName>
</protein>
<dbReference type="Proteomes" id="UP000827549">
    <property type="component" value="Chromosome 3"/>
</dbReference>
<feature type="compositionally biased region" description="Polar residues" evidence="2">
    <location>
        <begin position="313"/>
        <end position="330"/>
    </location>
</feature>
<feature type="compositionally biased region" description="Low complexity" evidence="2">
    <location>
        <begin position="1202"/>
        <end position="1215"/>
    </location>
</feature>
<feature type="compositionally biased region" description="Low complexity" evidence="2">
    <location>
        <begin position="778"/>
        <end position="792"/>
    </location>
</feature>
<feature type="coiled-coil region" evidence="1">
    <location>
        <begin position="838"/>
        <end position="998"/>
    </location>
</feature>
<feature type="compositionally biased region" description="Polar residues" evidence="2">
    <location>
        <begin position="367"/>
        <end position="384"/>
    </location>
</feature>
<keyword evidence="1" id="KW-0175">Coiled coil</keyword>
<feature type="compositionally biased region" description="Basic residues" evidence="2">
    <location>
        <begin position="1239"/>
        <end position="1248"/>
    </location>
</feature>
<dbReference type="EMBL" id="CP086716">
    <property type="protein sequence ID" value="WOO80688.1"/>
    <property type="molecule type" value="Genomic_DNA"/>
</dbReference>
<feature type="compositionally biased region" description="Pro residues" evidence="2">
    <location>
        <begin position="410"/>
        <end position="420"/>
    </location>
</feature>
<feature type="compositionally biased region" description="Low complexity" evidence="2">
    <location>
        <begin position="1117"/>
        <end position="1137"/>
    </location>
</feature>